<dbReference type="GO" id="GO:0006355">
    <property type="term" value="P:regulation of DNA-templated transcription"/>
    <property type="evidence" value="ECO:0007669"/>
    <property type="project" value="InterPro"/>
</dbReference>
<sequence length="184" mass="21098">MHEFEALAFDYAPMGLALTEHRIIRTCNQTFADMFGYGKEHLIGRSFRLLYGSDEEFHQIRDIGLKPLSQSLPYIDERLMRRADGTRIWCRFRARTLTPDMPLARTVLSFAPIDDTSKGPKLTPRERDVLLLLSQGQTSKEMARVLGLSPRTVEDVRARLLKKFKVKNVAVLLARLTGHRVSKL</sequence>
<dbReference type="NCBIfam" id="TIGR00229">
    <property type="entry name" value="sensory_box"/>
    <property type="match status" value="1"/>
</dbReference>
<dbReference type="SUPFAM" id="SSF46894">
    <property type="entry name" value="C-terminal effector domain of the bipartite response regulators"/>
    <property type="match status" value="1"/>
</dbReference>
<protein>
    <submittedName>
        <fullName evidence="5">Two component system sensor kinase SsrB</fullName>
    </submittedName>
</protein>
<keyword evidence="5" id="KW-0418">Kinase</keyword>
<dbReference type="PROSITE" id="PS50043">
    <property type="entry name" value="HTH_LUXR_2"/>
    <property type="match status" value="1"/>
</dbReference>
<dbReference type="AlphaFoldDB" id="A0A0M7AYU2"/>
<dbReference type="PRINTS" id="PR00038">
    <property type="entry name" value="HTHLUXR"/>
</dbReference>
<dbReference type="SUPFAM" id="SSF55785">
    <property type="entry name" value="PYP-like sensor domain (PAS domain)"/>
    <property type="match status" value="1"/>
</dbReference>
<evidence type="ECO:0000256" key="1">
    <source>
        <dbReference type="ARBA" id="ARBA00023015"/>
    </source>
</evidence>
<dbReference type="GO" id="GO:0003677">
    <property type="term" value="F:DNA binding"/>
    <property type="evidence" value="ECO:0007669"/>
    <property type="project" value="UniProtKB-KW"/>
</dbReference>
<evidence type="ECO:0000313" key="5">
    <source>
        <dbReference type="EMBL" id="CTQ78845.1"/>
    </source>
</evidence>
<dbReference type="InterPro" id="IPR000014">
    <property type="entry name" value="PAS"/>
</dbReference>
<gene>
    <name evidence="5" type="ORF">LA5096_05876</name>
</gene>
<dbReference type="Pfam" id="PF00196">
    <property type="entry name" value="GerE"/>
    <property type="match status" value="1"/>
</dbReference>
<dbReference type="CDD" id="cd06170">
    <property type="entry name" value="LuxR_C_like"/>
    <property type="match status" value="1"/>
</dbReference>
<dbReference type="Pfam" id="PF13426">
    <property type="entry name" value="PAS_9"/>
    <property type="match status" value="1"/>
</dbReference>
<dbReference type="Gene3D" id="3.30.450.20">
    <property type="entry name" value="PAS domain"/>
    <property type="match status" value="1"/>
</dbReference>
<evidence type="ECO:0000259" key="4">
    <source>
        <dbReference type="PROSITE" id="PS50043"/>
    </source>
</evidence>
<keyword evidence="1" id="KW-0805">Transcription regulation</keyword>
<dbReference type="OrthoDB" id="9782655at2"/>
<dbReference type="Gene3D" id="1.10.10.10">
    <property type="entry name" value="Winged helix-like DNA-binding domain superfamily/Winged helix DNA-binding domain"/>
    <property type="match status" value="1"/>
</dbReference>
<evidence type="ECO:0000256" key="3">
    <source>
        <dbReference type="ARBA" id="ARBA00023163"/>
    </source>
</evidence>
<dbReference type="InterPro" id="IPR016032">
    <property type="entry name" value="Sig_transdc_resp-reg_C-effctor"/>
</dbReference>
<dbReference type="SMART" id="SM00421">
    <property type="entry name" value="HTH_LUXR"/>
    <property type="match status" value="1"/>
</dbReference>
<keyword evidence="5" id="KW-0808">Transferase</keyword>
<reference evidence="6" key="1">
    <citation type="submission" date="2015-07" db="EMBL/GenBank/DDBJ databases">
        <authorList>
            <person name="Rodrigo-Torres Lidia"/>
            <person name="Arahal R.David."/>
        </authorList>
    </citation>
    <scope>NUCLEOTIDE SEQUENCE [LARGE SCALE GENOMIC DNA]</scope>
    <source>
        <strain evidence="6">CECT 5096</strain>
    </source>
</reference>
<name>A0A0M7AYU2_9HYPH</name>
<dbReference type="RefSeq" id="WP_055120969.1">
    <property type="nucleotide sequence ID" value="NZ_CANMGD010000015.1"/>
</dbReference>
<evidence type="ECO:0000313" key="6">
    <source>
        <dbReference type="Proteomes" id="UP000049983"/>
    </source>
</evidence>
<dbReference type="InterPro" id="IPR036388">
    <property type="entry name" value="WH-like_DNA-bd_sf"/>
</dbReference>
<dbReference type="InterPro" id="IPR000792">
    <property type="entry name" value="Tscrpt_reg_LuxR_C"/>
</dbReference>
<proteinExistence type="predicted"/>
<dbReference type="InterPro" id="IPR035965">
    <property type="entry name" value="PAS-like_dom_sf"/>
</dbReference>
<keyword evidence="6" id="KW-1185">Reference proteome</keyword>
<accession>A0A0M7AYU2</accession>
<feature type="domain" description="HTH luxR-type" evidence="4">
    <location>
        <begin position="115"/>
        <end position="180"/>
    </location>
</feature>
<dbReference type="PANTHER" id="PTHR44688:SF16">
    <property type="entry name" value="DNA-BINDING TRANSCRIPTIONAL ACTIVATOR DEVR_DOSR"/>
    <property type="match status" value="1"/>
</dbReference>
<dbReference type="Proteomes" id="UP000049983">
    <property type="component" value="Unassembled WGS sequence"/>
</dbReference>
<keyword evidence="2" id="KW-0238">DNA-binding</keyword>
<dbReference type="GeneID" id="97673701"/>
<dbReference type="GO" id="GO:0016301">
    <property type="term" value="F:kinase activity"/>
    <property type="evidence" value="ECO:0007669"/>
    <property type="project" value="UniProtKB-KW"/>
</dbReference>
<dbReference type="PANTHER" id="PTHR44688">
    <property type="entry name" value="DNA-BINDING TRANSCRIPTIONAL ACTIVATOR DEVR_DOSR"/>
    <property type="match status" value="1"/>
</dbReference>
<organism evidence="5 6">
    <name type="scientific">Roseibium album</name>
    <dbReference type="NCBI Taxonomy" id="311410"/>
    <lineage>
        <taxon>Bacteria</taxon>
        <taxon>Pseudomonadati</taxon>
        <taxon>Pseudomonadota</taxon>
        <taxon>Alphaproteobacteria</taxon>
        <taxon>Hyphomicrobiales</taxon>
        <taxon>Stappiaceae</taxon>
        <taxon>Roseibium</taxon>
    </lineage>
</organism>
<dbReference type="STRING" id="311410.LA5095_05522"/>
<evidence type="ECO:0000256" key="2">
    <source>
        <dbReference type="ARBA" id="ARBA00023125"/>
    </source>
</evidence>
<keyword evidence="3" id="KW-0804">Transcription</keyword>
<dbReference type="EMBL" id="CXWC01000016">
    <property type="protein sequence ID" value="CTQ78845.1"/>
    <property type="molecule type" value="Genomic_DNA"/>
</dbReference>
<dbReference type="CDD" id="cd00130">
    <property type="entry name" value="PAS"/>
    <property type="match status" value="1"/>
</dbReference>